<proteinExistence type="predicted"/>
<dbReference type="EMBL" id="CM004402">
    <property type="protein sequence ID" value="OAY26494.1"/>
    <property type="molecule type" value="Genomic_DNA"/>
</dbReference>
<sequence length="36" mass="4326">MNINECRNRELHLGHRGWVPCKDYVQQMLLIIHPNP</sequence>
<accession>A0A2C9U9W6</accession>
<reference evidence="1" key="1">
    <citation type="submission" date="2016-02" db="EMBL/GenBank/DDBJ databases">
        <title>WGS assembly of Manihot esculenta.</title>
        <authorList>
            <person name="Bredeson J.V."/>
            <person name="Prochnik S.E."/>
            <person name="Lyons J.B."/>
            <person name="Schmutz J."/>
            <person name="Grimwood J."/>
            <person name="Vrebalov J."/>
            <person name="Bart R.S."/>
            <person name="Amuge T."/>
            <person name="Ferguson M.E."/>
            <person name="Green R."/>
            <person name="Putnam N."/>
            <person name="Stites J."/>
            <person name="Rounsley S."/>
            <person name="Rokhsar D.S."/>
        </authorList>
    </citation>
    <scope>NUCLEOTIDE SEQUENCE [LARGE SCALE GENOMIC DNA]</scope>
    <source>
        <tissue evidence="1">Leaf</tissue>
    </source>
</reference>
<protein>
    <submittedName>
        <fullName evidence="1">Uncharacterized protein</fullName>
    </submittedName>
</protein>
<dbReference type="AlphaFoldDB" id="A0A2C9U9W6"/>
<name>A0A2C9U9W6_MANES</name>
<evidence type="ECO:0000313" key="1">
    <source>
        <dbReference type="EMBL" id="OAY26494.1"/>
    </source>
</evidence>
<organism evidence="1">
    <name type="scientific">Manihot esculenta</name>
    <name type="common">Cassava</name>
    <name type="synonym">Jatropha manihot</name>
    <dbReference type="NCBI Taxonomy" id="3983"/>
    <lineage>
        <taxon>Eukaryota</taxon>
        <taxon>Viridiplantae</taxon>
        <taxon>Streptophyta</taxon>
        <taxon>Embryophyta</taxon>
        <taxon>Tracheophyta</taxon>
        <taxon>Spermatophyta</taxon>
        <taxon>Magnoliopsida</taxon>
        <taxon>eudicotyledons</taxon>
        <taxon>Gunneridae</taxon>
        <taxon>Pentapetalae</taxon>
        <taxon>rosids</taxon>
        <taxon>fabids</taxon>
        <taxon>Malpighiales</taxon>
        <taxon>Euphorbiaceae</taxon>
        <taxon>Crotonoideae</taxon>
        <taxon>Manihoteae</taxon>
        <taxon>Manihot</taxon>
    </lineage>
</organism>
<gene>
    <name evidence="1" type="ORF">MANES_16G051800</name>
</gene>